<evidence type="ECO:0000256" key="6">
    <source>
        <dbReference type="ARBA" id="ARBA00022833"/>
    </source>
</evidence>
<evidence type="ECO:0000256" key="7">
    <source>
        <dbReference type="ARBA" id="ARBA00022997"/>
    </source>
</evidence>
<gene>
    <name evidence="9" type="ORF">A5844_001685</name>
</gene>
<dbReference type="InterPro" id="IPR050072">
    <property type="entry name" value="Peptidase_M20A"/>
</dbReference>
<dbReference type="Proteomes" id="UP000194933">
    <property type="component" value="Unassembled WGS sequence"/>
</dbReference>
<dbReference type="NCBIfam" id="TIGR01887">
    <property type="entry name" value="dipeptidaselike"/>
    <property type="match status" value="1"/>
</dbReference>
<keyword evidence="8" id="KW-0482">Metalloprotease</keyword>
<evidence type="ECO:0000256" key="2">
    <source>
        <dbReference type="ARBA" id="ARBA00006247"/>
    </source>
</evidence>
<proteinExistence type="inferred from homology"/>
<keyword evidence="5" id="KW-0378">Hydrolase</keyword>
<keyword evidence="4" id="KW-0479">Metal-binding</keyword>
<dbReference type="GO" id="GO:0006526">
    <property type="term" value="P:L-arginine biosynthetic process"/>
    <property type="evidence" value="ECO:0007669"/>
    <property type="project" value="TreeGrafter"/>
</dbReference>
<dbReference type="GO" id="GO:0008270">
    <property type="term" value="F:zinc ion binding"/>
    <property type="evidence" value="ECO:0007669"/>
    <property type="project" value="InterPro"/>
</dbReference>
<evidence type="ECO:0008006" key="11">
    <source>
        <dbReference type="Google" id="ProtNLM"/>
    </source>
</evidence>
<evidence type="ECO:0000256" key="1">
    <source>
        <dbReference type="ARBA" id="ARBA00001947"/>
    </source>
</evidence>
<dbReference type="InterPro" id="IPR036264">
    <property type="entry name" value="Bact_exopeptidase_dim_dom"/>
</dbReference>
<keyword evidence="6" id="KW-0862">Zinc</keyword>
<dbReference type="Gene3D" id="3.40.630.10">
    <property type="entry name" value="Zn peptidases"/>
    <property type="match status" value="2"/>
</dbReference>
<dbReference type="GO" id="GO:0016805">
    <property type="term" value="F:dipeptidase activity"/>
    <property type="evidence" value="ECO:0007669"/>
    <property type="project" value="UniProtKB-KW"/>
</dbReference>
<evidence type="ECO:0000256" key="4">
    <source>
        <dbReference type="ARBA" id="ARBA00022723"/>
    </source>
</evidence>
<organism evidence="9 10">
    <name type="scientific">Candidatus Enterococcus wittei</name>
    <dbReference type="NCBI Taxonomy" id="1987383"/>
    <lineage>
        <taxon>Bacteria</taxon>
        <taxon>Bacillati</taxon>
        <taxon>Bacillota</taxon>
        <taxon>Bacilli</taxon>
        <taxon>Lactobacillales</taxon>
        <taxon>Enterococcaceae</taxon>
        <taxon>Enterococcus</taxon>
    </lineage>
</organism>
<dbReference type="PANTHER" id="PTHR43808:SF31">
    <property type="entry name" value="N-ACETYL-L-CITRULLINE DEACETYLASE"/>
    <property type="match status" value="1"/>
</dbReference>
<keyword evidence="7" id="KW-0224">Dipeptidase</keyword>
<accession>A0A242JXE9</accession>
<evidence type="ECO:0000256" key="5">
    <source>
        <dbReference type="ARBA" id="ARBA00022801"/>
    </source>
</evidence>
<evidence type="ECO:0000313" key="9">
    <source>
        <dbReference type="EMBL" id="OTP09988.1"/>
    </source>
</evidence>
<dbReference type="GO" id="GO:0006508">
    <property type="term" value="P:proteolysis"/>
    <property type="evidence" value="ECO:0007669"/>
    <property type="project" value="UniProtKB-KW"/>
</dbReference>
<dbReference type="EMBL" id="NGMO01000003">
    <property type="protein sequence ID" value="OTP09988.1"/>
    <property type="molecule type" value="Genomic_DNA"/>
</dbReference>
<dbReference type="SUPFAM" id="SSF55031">
    <property type="entry name" value="Bacterial exopeptidase dimerisation domain"/>
    <property type="match status" value="1"/>
</dbReference>
<reference evidence="9 10" key="1">
    <citation type="submission" date="2017-05" db="EMBL/GenBank/DDBJ databases">
        <title>The Genome Sequence of Enterococcus sp. 10A9_DIV0425.</title>
        <authorList>
            <consortium name="The Broad Institute Genomics Platform"/>
            <consortium name="The Broad Institute Genomic Center for Infectious Diseases"/>
            <person name="Earl A."/>
            <person name="Manson A."/>
            <person name="Schwartman J."/>
            <person name="Gilmore M."/>
            <person name="Abouelleil A."/>
            <person name="Cao P."/>
            <person name="Chapman S."/>
            <person name="Cusick C."/>
            <person name="Shea T."/>
            <person name="Young S."/>
            <person name="Neafsey D."/>
            <person name="Nusbaum C."/>
            <person name="Birren B."/>
        </authorList>
    </citation>
    <scope>NUCLEOTIDE SEQUENCE [LARGE SCALE GENOMIC DNA]</scope>
    <source>
        <strain evidence="9 10">10A9_DIV0425</strain>
    </source>
</reference>
<dbReference type="PANTHER" id="PTHR43808">
    <property type="entry name" value="ACETYLORNITHINE DEACETYLASE"/>
    <property type="match status" value="1"/>
</dbReference>
<dbReference type="SUPFAM" id="SSF53187">
    <property type="entry name" value="Zn-dependent exopeptidases"/>
    <property type="match status" value="1"/>
</dbReference>
<evidence type="ECO:0000256" key="3">
    <source>
        <dbReference type="ARBA" id="ARBA00022670"/>
    </source>
</evidence>
<evidence type="ECO:0000256" key="8">
    <source>
        <dbReference type="ARBA" id="ARBA00023049"/>
    </source>
</evidence>
<sequence>MEVIERMIDKHWEEYLVFLQEIMRIASVKDKPEQHAPYGENPRKALEVVLLKGAEYGFKIKVIDDAIGYVQWGEDDDHYIGVIGHLDVVPAGSGWDYPPFDLTEKDGRFYGRGILDNKGPIISCFYGLILLKKMGFTPSKTIRIIFGTDEESGMSDISYYLQKEKPPIFGFTPDCKYPVVYGERGVVNVIIHFPLSEHELVQISYFNGDQHRDHVPDQISVRIHGICYEAVGNRSPSNAPELGENAITLLAKELKEVQTLSSHLRNCFYWIYQGFHHKHGGEGVNLSLADEDSGKLLLTPVSLQKEKRGLALEIAVRYPVSFTEKEILTRFKQNLPQEATLSIFRSLPSICRKKDLPEIQLLSEIYREITGNDPTPVTTTGATYARKIPNVFAFGPSFPGQRGIAHNKNEYMTVADLRMNLEIYLRSIKALIE</sequence>
<comment type="similarity">
    <text evidence="2">Belongs to the peptidase M20A family.</text>
</comment>
<dbReference type="InterPro" id="IPR010964">
    <property type="entry name" value="M20A_pepV-rel"/>
</dbReference>
<dbReference type="GO" id="GO:0008237">
    <property type="term" value="F:metallopeptidase activity"/>
    <property type="evidence" value="ECO:0007669"/>
    <property type="project" value="UniProtKB-KW"/>
</dbReference>
<dbReference type="AlphaFoldDB" id="A0A242JXE9"/>
<evidence type="ECO:0000313" key="10">
    <source>
        <dbReference type="Proteomes" id="UP000194933"/>
    </source>
</evidence>
<name>A0A242JXE9_9ENTE</name>
<dbReference type="InterPro" id="IPR002933">
    <property type="entry name" value="Peptidase_M20"/>
</dbReference>
<protein>
    <recommendedName>
        <fullName evidence="11">Peptidase M20 dimerisation domain-containing protein</fullName>
    </recommendedName>
</protein>
<dbReference type="InterPro" id="IPR001261">
    <property type="entry name" value="ArgE/DapE_CS"/>
</dbReference>
<dbReference type="STRING" id="1987383.A5844_001685"/>
<comment type="caution">
    <text evidence="9">The sequence shown here is derived from an EMBL/GenBank/DDBJ whole genome shotgun (WGS) entry which is preliminary data.</text>
</comment>
<keyword evidence="10" id="KW-1185">Reference proteome</keyword>
<dbReference type="RefSeq" id="WP_086284779.1">
    <property type="nucleotide sequence ID" value="NZ_NGMO01000003.1"/>
</dbReference>
<comment type="cofactor">
    <cofactor evidence="1">
        <name>Zn(2+)</name>
        <dbReference type="ChEBI" id="CHEBI:29105"/>
    </cofactor>
</comment>
<dbReference type="PROSITE" id="PS00758">
    <property type="entry name" value="ARGE_DAPE_CPG2_1"/>
    <property type="match status" value="1"/>
</dbReference>
<keyword evidence="3" id="KW-0645">Protease</keyword>
<dbReference type="Pfam" id="PF01546">
    <property type="entry name" value="Peptidase_M20"/>
    <property type="match status" value="1"/>
</dbReference>
<dbReference type="GO" id="GO:0008777">
    <property type="term" value="F:acetylornithine deacetylase activity"/>
    <property type="evidence" value="ECO:0007669"/>
    <property type="project" value="TreeGrafter"/>
</dbReference>